<evidence type="ECO:0000256" key="3">
    <source>
        <dbReference type="ARBA" id="ARBA00023125"/>
    </source>
</evidence>
<dbReference type="GO" id="GO:0000981">
    <property type="term" value="F:DNA-binding transcription factor activity, RNA polymerase II-specific"/>
    <property type="evidence" value="ECO:0007669"/>
    <property type="project" value="TreeGrafter"/>
</dbReference>
<sequence length="350" mass="39311">MASTTIYITPARKITSASLSVTPLSTTNMATVREEGGQPVRKRQRLTHLTPEEKLMRRKLKNRVAAQTARDRKKALMGDLELRLAQVESKNQELLKTNEMLRKQSIQLADENKKLKAQLRLQPPTVNVKQEKDSNDPAVCELDTGCESAVLSVPPQQELIRVLSSWMTMLALLSLSSYLGYYTNSTQKDSSQKETSQTQVLNPSTTTVQPILSWWGPQQGQLESIKELIRFDHEYYKKPVEGLNVTDKDSTPKQSTTVPEKEQPDTQVPDLVVSLDTEPVLMDIPDIYDNVEGFNCDLTDLLNVESTRHDSYSDSGISDTESTDFPASPLTESNDWQDTFTDLFPSLGMV</sequence>
<keyword evidence="7" id="KW-0175">Coiled coil</keyword>
<feature type="region of interest" description="Disordered" evidence="8">
    <location>
        <begin position="243"/>
        <end position="267"/>
    </location>
</feature>
<dbReference type="AlphaFoldDB" id="A0A0D3S0J5"/>
<dbReference type="SUPFAM" id="SSF57959">
    <property type="entry name" value="Leucine zipper domain"/>
    <property type="match status" value="1"/>
</dbReference>
<dbReference type="GO" id="GO:0000977">
    <property type="term" value="F:RNA polymerase II transcription regulatory region sequence-specific DNA binding"/>
    <property type="evidence" value="ECO:0007669"/>
    <property type="project" value="TreeGrafter"/>
</dbReference>
<evidence type="ECO:0000256" key="1">
    <source>
        <dbReference type="ARBA" id="ARBA00022843"/>
    </source>
</evidence>
<dbReference type="PANTHER" id="PTHR46542">
    <property type="entry name" value="X-BOX BINDING PROTEIN 1"/>
    <property type="match status" value="1"/>
</dbReference>
<dbReference type="SMART" id="SM00338">
    <property type="entry name" value="BRLZ"/>
    <property type="match status" value="1"/>
</dbReference>
<dbReference type="GO" id="GO:0005634">
    <property type="term" value="C:nucleus"/>
    <property type="evidence" value="ECO:0007669"/>
    <property type="project" value="TreeGrafter"/>
</dbReference>
<organism evidence="10">
    <name type="scientific">Ptychodera flava</name>
    <name type="common">Acorn worm</name>
    <dbReference type="NCBI Taxonomy" id="63121"/>
    <lineage>
        <taxon>Eukaryota</taxon>
        <taxon>Metazoa</taxon>
        <taxon>Hemichordata</taxon>
        <taxon>Enteropneusta</taxon>
        <taxon>Ptychoderidae</taxon>
        <taxon>Ptychodera</taxon>
    </lineage>
</organism>
<dbReference type="PANTHER" id="PTHR46542:SF1">
    <property type="entry name" value="X-BOX BINDING PROTEIN 1"/>
    <property type="match status" value="1"/>
</dbReference>
<dbReference type="CDD" id="cd14691">
    <property type="entry name" value="bZIP_XBP1"/>
    <property type="match status" value="1"/>
</dbReference>
<dbReference type="EMBL" id="KP133106">
    <property type="protein sequence ID" value="AJS19030.1"/>
    <property type="molecule type" value="mRNA"/>
</dbReference>
<dbReference type="PROSITE" id="PS00036">
    <property type="entry name" value="BZIP_BASIC"/>
    <property type="match status" value="1"/>
</dbReference>
<dbReference type="Pfam" id="PF00170">
    <property type="entry name" value="bZIP_1"/>
    <property type="match status" value="1"/>
</dbReference>
<accession>A0A0D3S0J5</accession>
<gene>
    <name evidence="10" type="primary">xbp1</name>
</gene>
<name>A0A0D3S0J5_PTYFL</name>
<dbReference type="Gene3D" id="1.20.5.170">
    <property type="match status" value="1"/>
</dbReference>
<evidence type="ECO:0000313" key="10">
    <source>
        <dbReference type="EMBL" id="AJS19030.1"/>
    </source>
</evidence>
<reference evidence="10" key="1">
    <citation type="journal article" date="2015" name="Biol. Open">
        <title>Nodal signaling is required for mesodermal and ventral but not for dorsal fates in the indirect developing hemichordate, Ptychodera flava.</title>
        <authorList>
            <person name="Rottinger E."/>
            <person name="DuBuc T.Q."/>
            <person name="Amiel A.R."/>
            <person name="Martindale M.Q."/>
        </authorList>
    </citation>
    <scope>NUCLEOTIDE SEQUENCE</scope>
</reference>
<dbReference type="PROSITE" id="PS50217">
    <property type="entry name" value="BZIP"/>
    <property type="match status" value="1"/>
</dbReference>
<protein>
    <recommendedName>
        <fullName evidence="6">X-box-binding protein 1</fullName>
    </recommendedName>
</protein>
<evidence type="ECO:0000256" key="8">
    <source>
        <dbReference type="SAM" id="MobiDB-lite"/>
    </source>
</evidence>
<evidence type="ECO:0000256" key="4">
    <source>
        <dbReference type="ARBA" id="ARBA00023163"/>
    </source>
</evidence>
<dbReference type="InterPro" id="IPR004827">
    <property type="entry name" value="bZIP"/>
</dbReference>
<keyword evidence="2" id="KW-0805">Transcription regulation</keyword>
<keyword evidence="3" id="KW-0238">DNA-binding</keyword>
<evidence type="ECO:0000256" key="5">
    <source>
        <dbReference type="ARBA" id="ARBA00023242"/>
    </source>
</evidence>
<proteinExistence type="evidence at transcript level"/>
<dbReference type="InterPro" id="IPR046347">
    <property type="entry name" value="bZIP_sf"/>
</dbReference>
<evidence type="ECO:0000256" key="7">
    <source>
        <dbReference type="SAM" id="Coils"/>
    </source>
</evidence>
<keyword evidence="5" id="KW-0539">Nucleus</keyword>
<keyword evidence="4" id="KW-0804">Transcription</keyword>
<evidence type="ECO:0000259" key="9">
    <source>
        <dbReference type="PROSITE" id="PS50217"/>
    </source>
</evidence>
<feature type="compositionally biased region" description="Polar residues" evidence="8">
    <location>
        <begin position="313"/>
        <end position="332"/>
    </location>
</feature>
<feature type="coiled-coil region" evidence="7">
    <location>
        <begin position="70"/>
        <end position="118"/>
    </location>
</feature>
<feature type="region of interest" description="Disordered" evidence="8">
    <location>
        <begin position="309"/>
        <end position="332"/>
    </location>
</feature>
<feature type="domain" description="BZIP" evidence="9">
    <location>
        <begin position="52"/>
        <end position="115"/>
    </location>
</feature>
<evidence type="ECO:0000256" key="6">
    <source>
        <dbReference type="ARBA" id="ARBA00040165"/>
    </source>
</evidence>
<keyword evidence="1" id="KW-0832">Ubl conjugation</keyword>
<dbReference type="InterPro" id="IPR052470">
    <property type="entry name" value="ER_Stress-Reg_TF"/>
</dbReference>
<evidence type="ECO:0000256" key="2">
    <source>
        <dbReference type="ARBA" id="ARBA00023015"/>
    </source>
</evidence>